<accession>A0A1H6KHY8</accession>
<evidence type="ECO:0000313" key="1">
    <source>
        <dbReference type="EMBL" id="SEH71142.1"/>
    </source>
</evidence>
<proteinExistence type="predicted"/>
<dbReference type="InterPro" id="IPR001646">
    <property type="entry name" value="5peptide_repeat"/>
</dbReference>
<gene>
    <name evidence="1" type="ORF">BAZSYMA_ACONTIG20025_0</name>
</gene>
<evidence type="ECO:0008006" key="3">
    <source>
        <dbReference type="Google" id="ProtNLM"/>
    </source>
</evidence>
<reference evidence="2" key="1">
    <citation type="submission" date="2016-06" db="EMBL/GenBank/DDBJ databases">
        <authorList>
            <person name="Petersen J."/>
            <person name="Sayavedra L."/>
        </authorList>
    </citation>
    <scope>NUCLEOTIDE SEQUENCE [LARGE SCALE GENOMIC DNA]</scope>
    <source>
        <strain evidence="2">BazSymA</strain>
    </source>
</reference>
<evidence type="ECO:0000313" key="2">
    <source>
        <dbReference type="Proteomes" id="UP000198988"/>
    </source>
</evidence>
<dbReference type="SUPFAM" id="SSF141571">
    <property type="entry name" value="Pentapeptide repeat-like"/>
    <property type="match status" value="1"/>
</dbReference>
<dbReference type="EMBL" id="CDSC02000125">
    <property type="protein sequence ID" value="SEH71142.1"/>
    <property type="molecule type" value="Genomic_DNA"/>
</dbReference>
<dbReference type="Gene3D" id="2.160.20.80">
    <property type="entry name" value="E3 ubiquitin-protein ligase SopA"/>
    <property type="match status" value="1"/>
</dbReference>
<name>A0A1H6KHY8_9GAMM</name>
<organism evidence="1 2">
    <name type="scientific">Bathymodiolus azoricus thioautotrophic gill symbiont</name>
    <dbReference type="NCBI Taxonomy" id="235205"/>
    <lineage>
        <taxon>Bacteria</taxon>
        <taxon>Pseudomonadati</taxon>
        <taxon>Pseudomonadota</taxon>
        <taxon>Gammaproteobacteria</taxon>
        <taxon>sulfur-oxidizing symbionts</taxon>
    </lineage>
</organism>
<sequence>MIYDAGVSSFYLGKKGLAFVSCINTSEVRKMRPCKANLSHAYLIQADFVNTQCQGANFRDAKFNKKTKLQSGGEINKEAIKAIEDAQPYLVTP</sequence>
<dbReference type="Pfam" id="PF00805">
    <property type="entry name" value="Pentapeptide"/>
    <property type="match status" value="1"/>
</dbReference>
<dbReference type="AlphaFoldDB" id="A0A1H6KHY8"/>
<protein>
    <recommendedName>
        <fullName evidence="3">Pentapeptide repeat-containing protein</fullName>
    </recommendedName>
</protein>
<dbReference type="Proteomes" id="UP000198988">
    <property type="component" value="Unassembled WGS sequence"/>
</dbReference>